<sequence>MTKTTRKIPAPTPLEDSRDFWEGAARGELMLKHCEACGRAHHYPRARCPHCFSDRTMWRQASGRGTVYSWTIMRRAPQPYTLAYVELDEGPRMLTNLVGFAPDAIEIGAAVEVVFEPTEGGPPVPMFRPAGHD</sequence>
<evidence type="ECO:0000313" key="3">
    <source>
        <dbReference type="EMBL" id="TYB82612.1"/>
    </source>
</evidence>
<feature type="domain" description="ChsH2 C-terminal OB-fold" evidence="1">
    <location>
        <begin position="58"/>
        <end position="116"/>
    </location>
</feature>
<dbReference type="EMBL" id="VSIY01000004">
    <property type="protein sequence ID" value="TYB82612.1"/>
    <property type="molecule type" value="Genomic_DNA"/>
</dbReference>
<accession>A0A5D0RM68</accession>
<evidence type="ECO:0000313" key="4">
    <source>
        <dbReference type="Proteomes" id="UP000322080"/>
    </source>
</evidence>
<dbReference type="PANTHER" id="PTHR34075:SF5">
    <property type="entry name" value="BLR3430 PROTEIN"/>
    <property type="match status" value="1"/>
</dbReference>
<protein>
    <submittedName>
        <fullName evidence="3">Zn-ribbon domain-containing OB-fold protein</fullName>
    </submittedName>
</protein>
<evidence type="ECO:0000259" key="1">
    <source>
        <dbReference type="Pfam" id="PF01796"/>
    </source>
</evidence>
<dbReference type="Proteomes" id="UP000322080">
    <property type="component" value="Unassembled WGS sequence"/>
</dbReference>
<feature type="domain" description="ChsH2 rubredoxin-like zinc ribbon" evidence="2">
    <location>
        <begin position="21"/>
        <end position="54"/>
    </location>
</feature>
<dbReference type="InterPro" id="IPR022002">
    <property type="entry name" value="ChsH2_Znr"/>
</dbReference>
<dbReference type="SUPFAM" id="SSF50249">
    <property type="entry name" value="Nucleic acid-binding proteins"/>
    <property type="match status" value="1"/>
</dbReference>
<dbReference type="Pfam" id="PF12172">
    <property type="entry name" value="zf-ChsH2"/>
    <property type="match status" value="1"/>
</dbReference>
<name>A0A5D0RM68_9RHOB</name>
<dbReference type="RefSeq" id="WP_148377073.1">
    <property type="nucleotide sequence ID" value="NZ_VSIY01000004.1"/>
</dbReference>
<dbReference type="Gene3D" id="6.10.30.10">
    <property type="match status" value="1"/>
</dbReference>
<dbReference type="Pfam" id="PF01796">
    <property type="entry name" value="OB_ChsH2_C"/>
    <property type="match status" value="1"/>
</dbReference>
<dbReference type="InterPro" id="IPR002878">
    <property type="entry name" value="ChsH2_C"/>
</dbReference>
<dbReference type="InterPro" id="IPR052513">
    <property type="entry name" value="Thioester_dehydratase-like"/>
</dbReference>
<comment type="caution">
    <text evidence="3">The sequence shown here is derived from an EMBL/GenBank/DDBJ whole genome shotgun (WGS) entry which is preliminary data.</text>
</comment>
<organism evidence="3 4">
    <name type="scientific">Maritimibacter fusiformis</name>
    <dbReference type="NCBI Taxonomy" id="2603819"/>
    <lineage>
        <taxon>Bacteria</taxon>
        <taxon>Pseudomonadati</taxon>
        <taxon>Pseudomonadota</taxon>
        <taxon>Alphaproteobacteria</taxon>
        <taxon>Rhodobacterales</taxon>
        <taxon>Roseobacteraceae</taxon>
        <taxon>Maritimibacter</taxon>
    </lineage>
</organism>
<keyword evidence="4" id="KW-1185">Reference proteome</keyword>
<dbReference type="AlphaFoldDB" id="A0A5D0RM68"/>
<dbReference type="InterPro" id="IPR012340">
    <property type="entry name" value="NA-bd_OB-fold"/>
</dbReference>
<reference evidence="3 4" key="1">
    <citation type="submission" date="2019-08" db="EMBL/GenBank/DDBJ databases">
        <title>Identification of a novel species of the genus Boseongicola.</title>
        <authorList>
            <person name="Zhang X.-Q."/>
        </authorList>
    </citation>
    <scope>NUCLEOTIDE SEQUENCE [LARGE SCALE GENOMIC DNA]</scope>
    <source>
        <strain evidence="3 4">HY14</strain>
    </source>
</reference>
<proteinExistence type="predicted"/>
<evidence type="ECO:0000259" key="2">
    <source>
        <dbReference type="Pfam" id="PF12172"/>
    </source>
</evidence>
<dbReference type="PANTHER" id="PTHR34075">
    <property type="entry name" value="BLR3430 PROTEIN"/>
    <property type="match status" value="1"/>
</dbReference>
<gene>
    <name evidence="3" type="ORF">FVF75_06205</name>
</gene>